<keyword evidence="3" id="KW-0378">Hydrolase</keyword>
<gene>
    <name evidence="3" type="ORF">GYA93_09850</name>
</gene>
<evidence type="ECO:0000313" key="3">
    <source>
        <dbReference type="EMBL" id="NDK89879.1"/>
    </source>
</evidence>
<keyword evidence="2" id="KW-1133">Transmembrane helix</keyword>
<dbReference type="SUPFAM" id="SSF52266">
    <property type="entry name" value="SGNH hydrolase"/>
    <property type="match status" value="1"/>
</dbReference>
<sequence>MKSLVKRIAASAPVWAWILMAVCVVVLIVGLVISGNRSAPTTAAATTAPAGTTPASAPTTPATVEFMDSAKANPTEPRTIVLLGDSTGASPTGWAPALGRAISASLQRPVATAYWNTETTAYGKPVSLGTGPNGPIGFWNGSAAGVDAAYARKHLDTMIGKDVTPSIILLDFGLTEDTTKPLAPQIQPLITDLQKKYPEAAIAVIKQNPHRDGSDAQQMSGFAAAMDTEGIQVIDVYSAFPTDPAARAQLMSDDVNPNAAGQELWTKAVLAAFGLTPA</sequence>
<feature type="transmembrane region" description="Helical" evidence="2">
    <location>
        <begin position="12"/>
        <end position="33"/>
    </location>
</feature>
<keyword evidence="2" id="KW-0472">Membrane</keyword>
<keyword evidence="4" id="KW-1185">Reference proteome</keyword>
<name>A0A7K3LNS0_9ACTN</name>
<evidence type="ECO:0000313" key="4">
    <source>
        <dbReference type="Proteomes" id="UP000466307"/>
    </source>
</evidence>
<dbReference type="AlphaFoldDB" id="A0A7K3LNS0"/>
<evidence type="ECO:0000256" key="2">
    <source>
        <dbReference type="SAM" id="Phobius"/>
    </source>
</evidence>
<dbReference type="Proteomes" id="UP000466307">
    <property type="component" value="Unassembled WGS sequence"/>
</dbReference>
<feature type="region of interest" description="Disordered" evidence="1">
    <location>
        <begin position="42"/>
        <end position="61"/>
    </location>
</feature>
<evidence type="ECO:0000256" key="1">
    <source>
        <dbReference type="SAM" id="MobiDB-lite"/>
    </source>
</evidence>
<dbReference type="InterPro" id="IPR036514">
    <property type="entry name" value="SGNH_hydro_sf"/>
</dbReference>
<protein>
    <submittedName>
        <fullName evidence="3">SGNH/GDSL hydrolase family protein</fullName>
    </submittedName>
</protein>
<comment type="caution">
    <text evidence="3">The sequence shown here is derived from an EMBL/GenBank/DDBJ whole genome shotgun (WGS) entry which is preliminary data.</text>
</comment>
<proteinExistence type="predicted"/>
<dbReference type="EMBL" id="JAADZU010000025">
    <property type="protein sequence ID" value="NDK89879.1"/>
    <property type="molecule type" value="Genomic_DNA"/>
</dbReference>
<reference evidence="3 4" key="1">
    <citation type="submission" date="2020-01" db="EMBL/GenBank/DDBJ databases">
        <title>Investigation of new actinobacteria for the biodesulphurisation of diesel fuel.</title>
        <authorList>
            <person name="Athi Narayanan S.M."/>
        </authorList>
    </citation>
    <scope>NUCLEOTIDE SEQUENCE [LARGE SCALE GENOMIC DNA]</scope>
    <source>
        <strain evidence="3 4">213E</strain>
    </source>
</reference>
<organism evidence="3 4">
    <name type="scientific">Gordonia desulfuricans</name>
    <dbReference type="NCBI Taxonomy" id="89051"/>
    <lineage>
        <taxon>Bacteria</taxon>
        <taxon>Bacillati</taxon>
        <taxon>Actinomycetota</taxon>
        <taxon>Actinomycetes</taxon>
        <taxon>Mycobacteriales</taxon>
        <taxon>Gordoniaceae</taxon>
        <taxon>Gordonia</taxon>
    </lineage>
</organism>
<keyword evidence="2" id="KW-0812">Transmembrane</keyword>
<dbReference type="Gene3D" id="3.40.50.1110">
    <property type="entry name" value="SGNH hydrolase"/>
    <property type="match status" value="1"/>
</dbReference>
<dbReference type="GO" id="GO:0016787">
    <property type="term" value="F:hydrolase activity"/>
    <property type="evidence" value="ECO:0007669"/>
    <property type="project" value="UniProtKB-KW"/>
</dbReference>
<accession>A0A7K3LNS0</accession>